<dbReference type="Proteomes" id="UP000443090">
    <property type="component" value="Unassembled WGS sequence"/>
</dbReference>
<name>A0A8H8RKC7_9HELO</name>
<dbReference type="InterPro" id="IPR021833">
    <property type="entry name" value="DUF3425"/>
</dbReference>
<keyword evidence="3" id="KW-1185">Reference proteome</keyword>
<dbReference type="PANTHER" id="PTHR38116:SF1">
    <property type="entry name" value="BZIP DOMAIN-CONTAINING PROTEIN"/>
    <property type="match status" value="1"/>
</dbReference>
<proteinExistence type="predicted"/>
<feature type="region of interest" description="Disordered" evidence="1">
    <location>
        <begin position="143"/>
        <end position="164"/>
    </location>
</feature>
<sequence>MPRGNVSVEADGLQEVWRADDNWTELMTKEERKKRQNRLNQRSYRRRHAEKDTSSNKQSPFRVERFRILEVPRPCLSTTEDKKTSKPRPSSHSKRFKNQNALPEDSESSNKLQIAISGTSHAFGTVPLDPLLDQLLSSALGSDLGTEPEPLSHHIDRDPSVVSQSKHIGYNPATHRNPTAFDALFPYLGEASLYPLTESPQGADNDSLRIPPDGPRSYLAVDTICSKPPGNVEHCEALSSPDCFPLSSDHFLHLVHQNVYRALIANKFLLSTTTFLIKVELNIILPVSQNFCNGVSVIRSKPREIIPLSLEPSNVQMNIAHSSWLNMFPHPVLRDNLIQHERDFDHGDLCNDLFGELFTNRTSYYSSPETSSSTSESSAGVLDPWEELDDGVTSSRRGFIIWGESWDTESWEITPGFIRKWSWALEGCEDLIASTNRWRAKRYEEPLAYPFSTR</sequence>
<feature type="compositionally biased region" description="Basic residues" evidence="1">
    <location>
        <begin position="85"/>
        <end position="97"/>
    </location>
</feature>
<feature type="region of interest" description="Disordered" evidence="1">
    <location>
        <begin position="28"/>
        <end position="110"/>
    </location>
</feature>
<protein>
    <recommendedName>
        <fullName evidence="4">BZIP domain-containing protein</fullName>
    </recommendedName>
</protein>
<organism evidence="2 3">
    <name type="scientific">Lachnellula occidentalis</name>
    <dbReference type="NCBI Taxonomy" id="215460"/>
    <lineage>
        <taxon>Eukaryota</taxon>
        <taxon>Fungi</taxon>
        <taxon>Dikarya</taxon>
        <taxon>Ascomycota</taxon>
        <taxon>Pezizomycotina</taxon>
        <taxon>Leotiomycetes</taxon>
        <taxon>Helotiales</taxon>
        <taxon>Lachnaceae</taxon>
        <taxon>Lachnellula</taxon>
    </lineage>
</organism>
<feature type="compositionally biased region" description="Basic and acidic residues" evidence="1">
    <location>
        <begin position="150"/>
        <end position="159"/>
    </location>
</feature>
<dbReference type="EMBL" id="QGMI01000743">
    <property type="protein sequence ID" value="TVY37124.1"/>
    <property type="molecule type" value="Genomic_DNA"/>
</dbReference>
<comment type="caution">
    <text evidence="2">The sequence shown here is derived from an EMBL/GenBank/DDBJ whole genome shotgun (WGS) entry which is preliminary data.</text>
</comment>
<dbReference type="CDD" id="cd14688">
    <property type="entry name" value="bZIP_YAP"/>
    <property type="match status" value="1"/>
</dbReference>
<evidence type="ECO:0000256" key="1">
    <source>
        <dbReference type="SAM" id="MobiDB-lite"/>
    </source>
</evidence>
<dbReference type="OrthoDB" id="125347at2759"/>
<accession>A0A8H8RKC7</accession>
<evidence type="ECO:0000313" key="2">
    <source>
        <dbReference type="EMBL" id="TVY37124.1"/>
    </source>
</evidence>
<feature type="compositionally biased region" description="Basic residues" evidence="1">
    <location>
        <begin position="34"/>
        <end position="48"/>
    </location>
</feature>
<dbReference type="Pfam" id="PF11905">
    <property type="entry name" value="DUF3425"/>
    <property type="match status" value="1"/>
</dbReference>
<dbReference type="AlphaFoldDB" id="A0A8H8RKC7"/>
<evidence type="ECO:0000313" key="3">
    <source>
        <dbReference type="Proteomes" id="UP000443090"/>
    </source>
</evidence>
<evidence type="ECO:0008006" key="4">
    <source>
        <dbReference type="Google" id="ProtNLM"/>
    </source>
</evidence>
<gene>
    <name evidence="2" type="ORF">LOCC1_G006917</name>
</gene>
<dbReference type="PANTHER" id="PTHR38116">
    <property type="entry name" value="CHROMOSOME 7, WHOLE GENOME SHOTGUN SEQUENCE"/>
    <property type="match status" value="1"/>
</dbReference>
<reference evidence="2 3" key="1">
    <citation type="submission" date="2018-05" db="EMBL/GenBank/DDBJ databases">
        <title>Genome sequencing and assembly of the regulated plant pathogen Lachnellula willkommii and related sister species for the development of diagnostic species identification markers.</title>
        <authorList>
            <person name="Giroux E."/>
            <person name="Bilodeau G."/>
        </authorList>
    </citation>
    <scope>NUCLEOTIDE SEQUENCE [LARGE SCALE GENOMIC DNA]</scope>
    <source>
        <strain evidence="2 3">CBS 160.35</strain>
    </source>
</reference>